<evidence type="ECO:0000259" key="1">
    <source>
        <dbReference type="PROSITE" id="PS50994"/>
    </source>
</evidence>
<dbReference type="InterPro" id="IPR012337">
    <property type="entry name" value="RNaseH-like_sf"/>
</dbReference>
<dbReference type="InterPro" id="IPR036397">
    <property type="entry name" value="RNaseH_sf"/>
</dbReference>
<organism evidence="2 3">
    <name type="scientific">Trichonephila inaurata madagascariensis</name>
    <dbReference type="NCBI Taxonomy" id="2747483"/>
    <lineage>
        <taxon>Eukaryota</taxon>
        <taxon>Metazoa</taxon>
        <taxon>Ecdysozoa</taxon>
        <taxon>Arthropoda</taxon>
        <taxon>Chelicerata</taxon>
        <taxon>Arachnida</taxon>
        <taxon>Araneae</taxon>
        <taxon>Araneomorphae</taxon>
        <taxon>Entelegynae</taxon>
        <taxon>Araneoidea</taxon>
        <taxon>Nephilidae</taxon>
        <taxon>Trichonephila</taxon>
        <taxon>Trichonephila inaurata</taxon>
    </lineage>
</organism>
<dbReference type="Pfam" id="PF00665">
    <property type="entry name" value="rve"/>
    <property type="match status" value="1"/>
</dbReference>
<feature type="domain" description="Integrase catalytic" evidence="1">
    <location>
        <begin position="190"/>
        <end position="378"/>
    </location>
</feature>
<dbReference type="EMBL" id="BMAV01006856">
    <property type="protein sequence ID" value="GFY49190.1"/>
    <property type="molecule type" value="Genomic_DNA"/>
</dbReference>
<comment type="caution">
    <text evidence="2">The sequence shown here is derived from an EMBL/GenBank/DDBJ whole genome shotgun (WGS) entry which is preliminary data.</text>
</comment>
<gene>
    <name evidence="2" type="primary">AVEN_233944_1</name>
    <name evidence="2" type="ORF">TNIN_285191</name>
</gene>
<evidence type="ECO:0000313" key="3">
    <source>
        <dbReference type="Proteomes" id="UP000886998"/>
    </source>
</evidence>
<dbReference type="PANTHER" id="PTHR47331">
    <property type="entry name" value="PHD-TYPE DOMAIN-CONTAINING PROTEIN"/>
    <property type="match status" value="1"/>
</dbReference>
<reference evidence="2" key="1">
    <citation type="submission" date="2020-08" db="EMBL/GenBank/DDBJ databases">
        <title>Multicomponent nature underlies the extraordinary mechanical properties of spider dragline silk.</title>
        <authorList>
            <person name="Kono N."/>
            <person name="Nakamura H."/>
            <person name="Mori M."/>
            <person name="Yoshida Y."/>
            <person name="Ohtoshi R."/>
            <person name="Malay A.D."/>
            <person name="Moran D.A.P."/>
            <person name="Tomita M."/>
            <person name="Numata K."/>
            <person name="Arakawa K."/>
        </authorList>
    </citation>
    <scope>NUCLEOTIDE SEQUENCE</scope>
</reference>
<dbReference type="Proteomes" id="UP000886998">
    <property type="component" value="Unassembled WGS sequence"/>
</dbReference>
<dbReference type="Pfam" id="PF18701">
    <property type="entry name" value="DUF5641"/>
    <property type="match status" value="1"/>
</dbReference>
<dbReference type="InterPro" id="IPR001584">
    <property type="entry name" value="Integrase_cat-core"/>
</dbReference>
<accession>A0A8X6X917</accession>
<dbReference type="InterPro" id="IPR040676">
    <property type="entry name" value="DUF5641"/>
</dbReference>
<sequence length="451" mass="51763">MLKRCFARLKPKDLEAKFLRDSPTNWEYRLTTGHGASSTPLFGTGQLAIDEQKLSRPSRATPSHFLYYERKGPGTIQLVFELQDMGNFFPRGLKFTYRDPSRRKRQDSKHTIKNTQTSKSWECFGLMFYKVPFFSILGRSVDRGTPKSPKTFSLWLAPQLSFQKSSSKSQDRKWGSFKRTFTSGLVLIKQQLTPNTVEKRKITEKFPAPKEEEANTKCYICVFVCLATKAVYLEVVSDLTSKAFIACLKSFVARRGKPSEIFCDQGTNFYGASRDLRKEFRQLMKEDAIHQFLVTGNITFHFNPPSAPHFGGIWEATVKSFKFHLNRVVGVTSLTFEELATLSSQIEACLNSRPLCVLSSSPDDPCVLTPGHFLIGKALTAIPQPTVPDDLRHCDRWQLLTRKTQYFWNRWSSEYLTLLQSRSKWRLIQKNLDIGDLVLIKHDNSPPIQWK</sequence>
<dbReference type="PROSITE" id="PS50994">
    <property type="entry name" value="INTEGRASE"/>
    <property type="match status" value="1"/>
</dbReference>
<dbReference type="SUPFAM" id="SSF53098">
    <property type="entry name" value="Ribonuclease H-like"/>
    <property type="match status" value="1"/>
</dbReference>
<dbReference type="OrthoDB" id="6433312at2759"/>
<dbReference type="AlphaFoldDB" id="A0A8X6X917"/>
<evidence type="ECO:0000313" key="2">
    <source>
        <dbReference type="EMBL" id="GFY49190.1"/>
    </source>
</evidence>
<proteinExistence type="predicted"/>
<dbReference type="Gene3D" id="3.30.420.10">
    <property type="entry name" value="Ribonuclease H-like superfamily/Ribonuclease H"/>
    <property type="match status" value="1"/>
</dbReference>
<name>A0A8X6X917_9ARAC</name>
<protein>
    <submittedName>
        <fullName evidence="2">Integrase catalytic domain-containing protein</fullName>
    </submittedName>
</protein>
<keyword evidence="3" id="KW-1185">Reference proteome</keyword>
<dbReference type="GO" id="GO:0003676">
    <property type="term" value="F:nucleic acid binding"/>
    <property type="evidence" value="ECO:0007669"/>
    <property type="project" value="InterPro"/>
</dbReference>
<dbReference type="GO" id="GO:0015074">
    <property type="term" value="P:DNA integration"/>
    <property type="evidence" value="ECO:0007669"/>
    <property type="project" value="InterPro"/>
</dbReference>